<dbReference type="Gene3D" id="2.30.29.50">
    <property type="entry name" value="Bacterial Pleckstrin homology domain"/>
    <property type="match status" value="1"/>
</dbReference>
<sequence>MSLQGRTGVSGQLAGPIRPESRVGFVHGSEPAIQAMRQDIMDGEQIYGIFGDRRGDTALIAITNRRVLMMDTVYGKGRVALTSVPLRQIVSCSYITSTTEPITDATVVGIKVGRSMFEVSCNSPEEAQDVHHLIMWHLIGL</sequence>
<gene>
    <name evidence="1" type="ORF">C8D89_13135</name>
</gene>
<reference evidence="1 2" key="1">
    <citation type="submission" date="2018-04" db="EMBL/GenBank/DDBJ databases">
        <title>Genomic Encyclopedia of Type Strains, Phase IV (KMG-IV): sequencing the most valuable type-strain genomes for metagenomic binning, comparative biology and taxonomic classification.</title>
        <authorList>
            <person name="Goeker M."/>
        </authorList>
    </citation>
    <scope>NUCLEOTIDE SEQUENCE [LARGE SCALE GENOMIC DNA]</scope>
    <source>
        <strain evidence="1 2">DSM 45771</strain>
    </source>
</reference>
<proteinExistence type="predicted"/>
<dbReference type="Proteomes" id="UP000245639">
    <property type="component" value="Unassembled WGS sequence"/>
</dbReference>
<dbReference type="InterPro" id="IPR037063">
    <property type="entry name" value="PHb_sf"/>
</dbReference>
<evidence type="ECO:0008006" key="3">
    <source>
        <dbReference type="Google" id="ProtNLM"/>
    </source>
</evidence>
<dbReference type="OrthoDB" id="165521at2"/>
<protein>
    <recommendedName>
        <fullName evidence="3">PH (Pleckstrin Homology) domain-containing protein</fullName>
    </recommendedName>
</protein>
<organism evidence="1 2">
    <name type="scientific">Actinomycetospora cinnamomea</name>
    <dbReference type="NCBI Taxonomy" id="663609"/>
    <lineage>
        <taxon>Bacteria</taxon>
        <taxon>Bacillati</taxon>
        <taxon>Actinomycetota</taxon>
        <taxon>Actinomycetes</taxon>
        <taxon>Pseudonocardiales</taxon>
        <taxon>Pseudonocardiaceae</taxon>
        <taxon>Actinomycetospora</taxon>
    </lineage>
</organism>
<evidence type="ECO:0000313" key="2">
    <source>
        <dbReference type="Proteomes" id="UP000245639"/>
    </source>
</evidence>
<evidence type="ECO:0000313" key="1">
    <source>
        <dbReference type="EMBL" id="PVY96346.1"/>
    </source>
</evidence>
<accession>A0A2U1E8S9</accession>
<keyword evidence="2" id="KW-1185">Reference proteome</keyword>
<name>A0A2U1E8S9_9PSEU</name>
<dbReference type="EMBL" id="QEKW01000031">
    <property type="protein sequence ID" value="PVY96346.1"/>
    <property type="molecule type" value="Genomic_DNA"/>
</dbReference>
<comment type="caution">
    <text evidence="1">The sequence shown here is derived from an EMBL/GenBank/DDBJ whole genome shotgun (WGS) entry which is preliminary data.</text>
</comment>
<dbReference type="AlphaFoldDB" id="A0A2U1E8S9"/>